<evidence type="ECO:0000313" key="5">
    <source>
        <dbReference type="Proteomes" id="UP001595748"/>
    </source>
</evidence>
<organism evidence="4 5">
    <name type="scientific">Deinococcus antarcticus</name>
    <dbReference type="NCBI Taxonomy" id="1298767"/>
    <lineage>
        <taxon>Bacteria</taxon>
        <taxon>Thermotogati</taxon>
        <taxon>Deinococcota</taxon>
        <taxon>Deinococci</taxon>
        <taxon>Deinococcales</taxon>
        <taxon>Deinococcaceae</taxon>
        <taxon>Deinococcus</taxon>
    </lineage>
</organism>
<dbReference type="EMBL" id="JBHRZF010000135">
    <property type="protein sequence ID" value="MFC3861330.1"/>
    <property type="molecule type" value="Genomic_DNA"/>
</dbReference>
<keyword evidence="3" id="KW-0732">Signal</keyword>
<evidence type="ECO:0008006" key="6">
    <source>
        <dbReference type="Google" id="ProtNLM"/>
    </source>
</evidence>
<dbReference type="SUPFAM" id="SSF48452">
    <property type="entry name" value="TPR-like"/>
    <property type="match status" value="1"/>
</dbReference>
<keyword evidence="2" id="KW-0472">Membrane</keyword>
<feature type="chain" id="PRO_5045377061" description="Tetratricopeptide repeat protein" evidence="3">
    <location>
        <begin position="22"/>
        <end position="700"/>
    </location>
</feature>
<dbReference type="Gene3D" id="1.25.40.10">
    <property type="entry name" value="Tetratricopeptide repeat domain"/>
    <property type="match status" value="1"/>
</dbReference>
<dbReference type="RefSeq" id="WP_380078112.1">
    <property type="nucleotide sequence ID" value="NZ_JBHRZF010000135.1"/>
</dbReference>
<evidence type="ECO:0000256" key="3">
    <source>
        <dbReference type="SAM" id="SignalP"/>
    </source>
</evidence>
<proteinExistence type="predicted"/>
<evidence type="ECO:0000256" key="1">
    <source>
        <dbReference type="PROSITE-ProRule" id="PRU00339"/>
    </source>
</evidence>
<sequence length="700" mass="76736">MRRTFRVLLALLGLSVGLAQAEVALEGRTLLNREDDRVVWRVTFPPVMGTLVDPVTFGGNSYVGVGPAVYAVSAEGDILGRADLPAPVTALDGASGAVRVTTQGHGYTEQFTLKAPEAGLFIPVQERAVLPPDPAVTQWLSRVADSFPDGEVNRWAESFPGNPFLALREAQQRQKAGDSYAALNNVRRALSLQMPFPAWTRLAARLDTAGFPTAADLALERAKRDAAARGLDPEIPVSREALKAYGDPVGYAATLISQNRLPRAEVWMSFLRDVYPQFEGHDALYRRYAALLEAQDRAGEAEEWRQFARNQRSGSLYNLGSDDTATLRDTARLATLALLLSLVAAMLTLSARAWRSQQEDTRTFGGRYRSLWQRPMTRARLNLMSYASFSERLMLFTLGAALLVTLGGWQWANQTRQGLLAPALNMGTYGGGWYAANVEDLNLRVTPDTAILAGLAAQLDGDSTTARQSFLQAGQDACALNNLGVISQERDDKPQALEYYRAALALRPDLTAAQYNVGLNPAAPGTDFQKKYRPGQPRLCYPDRRNMARMVSGDLSVTLRRDLVNPLNFLQGDPAGQRLGWVILAAFAHLLLMAFLLLIPRAATSARLGRPGMYRMLAFLLPGAGLLSSPWGGMLLVTWAALVTTLLPLTGLIRFPLLVSPQDPTTRNLILTALLGTYIINTIILSLIEAQYLRRKREEK</sequence>
<protein>
    <recommendedName>
        <fullName evidence="6">Tetratricopeptide repeat protein</fullName>
    </recommendedName>
</protein>
<evidence type="ECO:0000256" key="2">
    <source>
        <dbReference type="SAM" id="Phobius"/>
    </source>
</evidence>
<dbReference type="Proteomes" id="UP001595748">
    <property type="component" value="Unassembled WGS sequence"/>
</dbReference>
<reference evidence="5" key="1">
    <citation type="journal article" date="2019" name="Int. J. Syst. Evol. Microbiol.">
        <title>The Global Catalogue of Microorganisms (GCM) 10K type strain sequencing project: providing services to taxonomists for standard genome sequencing and annotation.</title>
        <authorList>
            <consortium name="The Broad Institute Genomics Platform"/>
            <consortium name="The Broad Institute Genome Sequencing Center for Infectious Disease"/>
            <person name="Wu L."/>
            <person name="Ma J."/>
        </authorList>
    </citation>
    <scope>NUCLEOTIDE SEQUENCE [LARGE SCALE GENOMIC DNA]</scope>
    <source>
        <strain evidence="5">CCTCC AB 2013263</strain>
    </source>
</reference>
<feature type="signal peptide" evidence="3">
    <location>
        <begin position="1"/>
        <end position="21"/>
    </location>
</feature>
<feature type="transmembrane region" description="Helical" evidence="2">
    <location>
        <begin position="669"/>
        <end position="688"/>
    </location>
</feature>
<dbReference type="PROSITE" id="PS50005">
    <property type="entry name" value="TPR"/>
    <property type="match status" value="1"/>
</dbReference>
<feature type="transmembrane region" description="Helical" evidence="2">
    <location>
        <begin position="619"/>
        <end position="649"/>
    </location>
</feature>
<keyword evidence="5" id="KW-1185">Reference proteome</keyword>
<keyword evidence="2" id="KW-1133">Transmembrane helix</keyword>
<comment type="caution">
    <text evidence="4">The sequence shown here is derived from an EMBL/GenBank/DDBJ whole genome shotgun (WGS) entry which is preliminary data.</text>
</comment>
<feature type="transmembrane region" description="Helical" evidence="2">
    <location>
        <begin position="579"/>
        <end position="599"/>
    </location>
</feature>
<dbReference type="InterPro" id="IPR019734">
    <property type="entry name" value="TPR_rpt"/>
</dbReference>
<evidence type="ECO:0000313" key="4">
    <source>
        <dbReference type="EMBL" id="MFC3861330.1"/>
    </source>
</evidence>
<keyword evidence="1" id="KW-0802">TPR repeat</keyword>
<dbReference type="SMART" id="SM00028">
    <property type="entry name" value="TPR"/>
    <property type="match status" value="1"/>
</dbReference>
<feature type="repeat" description="TPR" evidence="1">
    <location>
        <begin position="477"/>
        <end position="510"/>
    </location>
</feature>
<gene>
    <name evidence="4" type="ORF">ACFOPQ_11220</name>
</gene>
<dbReference type="InterPro" id="IPR011990">
    <property type="entry name" value="TPR-like_helical_dom_sf"/>
</dbReference>
<name>A0ABV8A7E2_9DEIO</name>
<keyword evidence="2" id="KW-0812">Transmembrane</keyword>
<accession>A0ABV8A7E2</accession>